<reference evidence="5" key="1">
    <citation type="submission" date="2007-02" db="EMBL/GenBank/DDBJ databases">
        <title>Complete sequence of Mycobacterium sp. JLS.</title>
        <authorList>
            <consortium name="US DOE Joint Genome Institute"/>
            <person name="Copeland A."/>
            <person name="Lucas S."/>
            <person name="Lapidus A."/>
            <person name="Barry K."/>
            <person name="Detter J.C."/>
            <person name="Glavina del Rio T."/>
            <person name="Hammon N."/>
            <person name="Israni S."/>
            <person name="Dalin E."/>
            <person name="Tice H."/>
            <person name="Pitluck S."/>
            <person name="Chain P."/>
            <person name="Malfatti S."/>
            <person name="Shin M."/>
            <person name="Vergez L."/>
            <person name="Schmutz J."/>
            <person name="Larimer F."/>
            <person name="Land M."/>
            <person name="Hauser L."/>
            <person name="Kyrpides N."/>
            <person name="Mikhailova N."/>
            <person name="Miller C.D."/>
            <person name="Anderson A.J."/>
            <person name="Sims R.C."/>
            <person name="Richardson P."/>
        </authorList>
    </citation>
    <scope>NUCLEOTIDE SEQUENCE [LARGE SCALE GENOMIC DNA]</scope>
    <source>
        <strain evidence="5">JLS</strain>
    </source>
</reference>
<protein>
    <submittedName>
        <fullName evidence="5">Virulence factor Mce family protein</fullName>
    </submittedName>
</protein>
<dbReference type="GO" id="GO:0005576">
    <property type="term" value="C:extracellular region"/>
    <property type="evidence" value="ECO:0007669"/>
    <property type="project" value="TreeGrafter"/>
</dbReference>
<dbReference type="InterPro" id="IPR024516">
    <property type="entry name" value="Mce_C"/>
</dbReference>
<dbReference type="Pfam" id="PF02470">
    <property type="entry name" value="MlaD"/>
    <property type="match status" value="1"/>
</dbReference>
<evidence type="ECO:0000259" key="4">
    <source>
        <dbReference type="Pfam" id="PF11887"/>
    </source>
</evidence>
<dbReference type="InterPro" id="IPR005693">
    <property type="entry name" value="Mce"/>
</dbReference>
<dbReference type="PANTHER" id="PTHR33371">
    <property type="entry name" value="INTERMEMBRANE PHOSPHOLIPID TRANSPORT SYSTEM BINDING PROTEIN MLAD-RELATED"/>
    <property type="match status" value="1"/>
</dbReference>
<gene>
    <name evidence="5" type="ordered locus">Mjls_4170</name>
</gene>
<name>A0A5Q5CKN6_MYCSJ</name>
<organism evidence="5">
    <name type="scientific">Mycobacterium sp. (strain JLS)</name>
    <dbReference type="NCBI Taxonomy" id="164757"/>
    <lineage>
        <taxon>Bacteria</taxon>
        <taxon>Bacillati</taxon>
        <taxon>Actinomycetota</taxon>
        <taxon>Actinomycetes</taxon>
        <taxon>Mycobacteriales</taxon>
        <taxon>Mycobacteriaceae</taxon>
        <taxon>Mycobacterium</taxon>
    </lineage>
</organism>
<feature type="compositionally biased region" description="Low complexity" evidence="1">
    <location>
        <begin position="424"/>
        <end position="435"/>
    </location>
</feature>
<dbReference type="PANTHER" id="PTHR33371:SF19">
    <property type="entry name" value="MCE-FAMILY PROTEIN MCE4A"/>
    <property type="match status" value="1"/>
</dbReference>
<feature type="region of interest" description="Disordered" evidence="1">
    <location>
        <begin position="416"/>
        <end position="484"/>
    </location>
</feature>
<keyword evidence="2" id="KW-0812">Transmembrane</keyword>
<evidence type="ECO:0000256" key="2">
    <source>
        <dbReference type="SAM" id="Phobius"/>
    </source>
</evidence>
<evidence type="ECO:0000259" key="3">
    <source>
        <dbReference type="Pfam" id="PF02470"/>
    </source>
</evidence>
<evidence type="ECO:0000313" key="5">
    <source>
        <dbReference type="EMBL" id="ABN99942.1"/>
    </source>
</evidence>
<dbReference type="InterPro" id="IPR003399">
    <property type="entry name" value="Mce/MlaD"/>
</dbReference>
<keyword evidence="2" id="KW-0472">Membrane</keyword>
<accession>A0A5Q5CKN6</accession>
<feature type="domain" description="Mce/MlaD" evidence="3">
    <location>
        <begin position="43"/>
        <end position="118"/>
    </location>
</feature>
<feature type="domain" description="Mammalian cell entry C-terminal" evidence="4">
    <location>
        <begin position="123"/>
        <end position="343"/>
    </location>
</feature>
<dbReference type="Pfam" id="PF11887">
    <property type="entry name" value="Mce4_CUP1"/>
    <property type="match status" value="1"/>
</dbReference>
<proteinExistence type="predicted"/>
<dbReference type="AlphaFoldDB" id="A0A5Q5CKN6"/>
<dbReference type="GO" id="GO:0051701">
    <property type="term" value="P:biological process involved in interaction with host"/>
    <property type="evidence" value="ECO:0007669"/>
    <property type="project" value="TreeGrafter"/>
</dbReference>
<dbReference type="KEGG" id="mjl:Mjls_4170"/>
<sequence>MESRRHDRALHPAWWTLILLVVLVTIVMVTSAMFAGTFKRFVPVTLTSDRSGLVMEPGGKVKLRGVVVGRVSEITGGNDPVRLKLDLFPDQIKYIPANVEARIRATTAFGAKYVDLIYPSDPSPKRISAGAVVASKNVSTEVNTVFQNLTGVLQKIDPAKLNGVLSALSEGLRGQGERIGEATTDANQVLIALNSRTDTVQRDWQSLRNFSDTYSVAAQDIVTVLNAASTTSATIANNAPALDALLVNLLGLSNSGIEVLGPNKENLVTAINTLEPTTSLLMEYSPSFTCTLVGGKWFLDNGGYKWGGGQNGKSAILDTAILLGDDPYRYPDNLPIVGAKGGPGGKPGCGGLPIVDDDWPVRHLVTNTGWGTGLDLRPNPGIGFPGWANYFPVTRGVPEPPSIRYPGGPAPGPIPYPGAPPYGAPQYAPDGTPLYPGLPPAPPPGAPRDPGPPPPGAEPFVVPHPALGQPTPTPLLPEAVTPSP</sequence>
<dbReference type="EMBL" id="CP000580">
    <property type="protein sequence ID" value="ABN99942.1"/>
    <property type="molecule type" value="Genomic_DNA"/>
</dbReference>
<dbReference type="NCBIfam" id="TIGR00996">
    <property type="entry name" value="Mtu_fam_mce"/>
    <property type="match status" value="1"/>
</dbReference>
<dbReference type="InterPro" id="IPR052336">
    <property type="entry name" value="MlaD_Phospholipid_Transporter"/>
</dbReference>
<keyword evidence="2" id="KW-1133">Transmembrane helix</keyword>
<feature type="compositionally biased region" description="Pro residues" evidence="1">
    <location>
        <begin position="436"/>
        <end position="457"/>
    </location>
</feature>
<feature type="transmembrane region" description="Helical" evidence="2">
    <location>
        <begin position="12"/>
        <end position="35"/>
    </location>
</feature>
<evidence type="ECO:0000256" key="1">
    <source>
        <dbReference type="SAM" id="MobiDB-lite"/>
    </source>
</evidence>